<keyword evidence="1" id="KW-1185">Reference proteome</keyword>
<dbReference type="GO" id="GO:0070939">
    <property type="term" value="C:Dsl1/NZR complex"/>
    <property type="evidence" value="ECO:0007669"/>
    <property type="project" value="InterPro"/>
</dbReference>
<accession>A0A915CP47</accession>
<sequence length="581" mass="67689">MEELNPELAKSMEELSEKQQELAHLKFVKNFSRIRDEIPDEAEEFSNLSETKYNVKIESLDRNCLLEVYARIRFPFEDAVDYLSIQSHLETTVEIMKCLHVVHSNTPSYNKSMVLDIVLEEFGKRFNFHFYGDKPTNSASNRNGSLLKSLCGYATTWNTSKSLSKISLMRPTKLASKKVKSLIRQNNFVQDRRLLSHLIDETVVFEKEMHETYEYSEDEPLHVISELCQETVLDTWFKLERDTISIGIDSILADPDAYESRYKGAADVDTYFVPNFADSFVILMQSMFERYRSIPNVRLQCRFVKLQLIIVDEFRSRMVQINQQIDTPWRKPYPQLMNSLWYLTLVLDDWSDMPEFVRLQYFLQSSSSSLVRGIFDESSGLYRHVWRQRAKHLSDSFAEHIKVKLGPYSKEKWFAYDLLKPVDVLPSFTFFLTEINRLITWINQNISPDSILTIYHLTNYEIWQAIHSNVISRTSFNYRGANQMLFDITTALIPLLNSLFSRPKAAGVFDAILNDKCINVLNTLKLLSLPTPTAILLKDEMRHIPEQMLETKLEPFSISTANGLSRAKILDILEQRCDMII</sequence>
<dbReference type="Gene3D" id="1.20.58.670">
    <property type="entry name" value="Dsl1p vesicle tethering complex, Tip20p subunit, domain D"/>
    <property type="match status" value="1"/>
</dbReference>
<protein>
    <submittedName>
        <fullName evidence="2">RAD50-interacting protein 1</fullName>
    </submittedName>
</protein>
<dbReference type="GO" id="GO:0006888">
    <property type="term" value="P:endoplasmic reticulum to Golgi vesicle-mediated transport"/>
    <property type="evidence" value="ECO:0007669"/>
    <property type="project" value="InterPro"/>
</dbReference>
<dbReference type="InterPro" id="IPR042044">
    <property type="entry name" value="EXOC6PINT-1/Sec15/Tip20_C_dom2"/>
</dbReference>
<proteinExistence type="predicted"/>
<dbReference type="InterPro" id="IPR007528">
    <property type="entry name" value="RINT1_Tip20"/>
</dbReference>
<dbReference type="PROSITE" id="PS51386">
    <property type="entry name" value="RINT1_TIP20"/>
    <property type="match status" value="1"/>
</dbReference>
<reference evidence="2" key="1">
    <citation type="submission" date="2022-11" db="UniProtKB">
        <authorList>
            <consortium name="WormBaseParasite"/>
        </authorList>
    </citation>
    <scope>IDENTIFICATION</scope>
</reference>
<dbReference type="WBParaSite" id="jg11152.2">
    <property type="protein sequence ID" value="jg11152.2"/>
    <property type="gene ID" value="jg11152"/>
</dbReference>
<dbReference type="Proteomes" id="UP000887574">
    <property type="component" value="Unplaced"/>
</dbReference>
<dbReference type="GO" id="GO:0060628">
    <property type="term" value="P:regulation of ER to Golgi vesicle-mediated transport"/>
    <property type="evidence" value="ECO:0007669"/>
    <property type="project" value="TreeGrafter"/>
</dbReference>
<dbReference type="AlphaFoldDB" id="A0A915CP47"/>
<evidence type="ECO:0000313" key="2">
    <source>
        <dbReference type="WBParaSite" id="jg11152.2"/>
    </source>
</evidence>
<organism evidence="1 2">
    <name type="scientific">Ditylenchus dipsaci</name>
    <dbReference type="NCBI Taxonomy" id="166011"/>
    <lineage>
        <taxon>Eukaryota</taxon>
        <taxon>Metazoa</taxon>
        <taxon>Ecdysozoa</taxon>
        <taxon>Nematoda</taxon>
        <taxon>Chromadorea</taxon>
        <taxon>Rhabditida</taxon>
        <taxon>Tylenchina</taxon>
        <taxon>Tylenchomorpha</taxon>
        <taxon>Sphaerularioidea</taxon>
        <taxon>Anguinidae</taxon>
        <taxon>Anguininae</taxon>
        <taxon>Ditylenchus</taxon>
    </lineage>
</organism>
<dbReference type="GO" id="GO:0006890">
    <property type="term" value="P:retrograde vesicle-mediated transport, Golgi to endoplasmic reticulum"/>
    <property type="evidence" value="ECO:0007669"/>
    <property type="project" value="InterPro"/>
</dbReference>
<dbReference type="PANTHER" id="PTHR13520:SF0">
    <property type="entry name" value="RAD50-INTERACTING PROTEIN 1"/>
    <property type="match status" value="1"/>
</dbReference>
<evidence type="ECO:0000313" key="1">
    <source>
        <dbReference type="Proteomes" id="UP000887574"/>
    </source>
</evidence>
<dbReference type="Pfam" id="PF04437">
    <property type="entry name" value="RINT1_TIP1"/>
    <property type="match status" value="1"/>
</dbReference>
<name>A0A915CP47_9BILA</name>
<dbReference type="PANTHER" id="PTHR13520">
    <property type="entry name" value="RAD50-INTERACTING PROTEIN 1 RINT-1"/>
    <property type="match status" value="1"/>
</dbReference>